<dbReference type="AlphaFoldDB" id="L7UG60"/>
<dbReference type="STRING" id="1278073.MYSTI_05287"/>
<organism evidence="1 2">
    <name type="scientific">Myxococcus stipitatus (strain DSM 14675 / JCM 12634 / Mx s8)</name>
    <dbReference type="NCBI Taxonomy" id="1278073"/>
    <lineage>
        <taxon>Bacteria</taxon>
        <taxon>Pseudomonadati</taxon>
        <taxon>Myxococcota</taxon>
        <taxon>Myxococcia</taxon>
        <taxon>Myxococcales</taxon>
        <taxon>Cystobacterineae</taxon>
        <taxon>Myxococcaceae</taxon>
        <taxon>Myxococcus</taxon>
    </lineage>
</organism>
<keyword evidence="2" id="KW-1185">Reference proteome</keyword>
<dbReference type="eggNOG" id="ENOG5031FC3">
    <property type="taxonomic scope" value="Bacteria"/>
</dbReference>
<dbReference type="SUPFAM" id="SSF48695">
    <property type="entry name" value="Multiheme cytochromes"/>
    <property type="match status" value="1"/>
</dbReference>
<dbReference type="PROSITE" id="PS51257">
    <property type="entry name" value="PROKAR_LIPOPROTEIN"/>
    <property type="match status" value="1"/>
</dbReference>
<dbReference type="PATRIC" id="fig|1278073.3.peg.5361"/>
<dbReference type="KEGG" id="msd:MYSTI_05287"/>
<dbReference type="EMBL" id="CP004025">
    <property type="protein sequence ID" value="AGC46567.1"/>
    <property type="molecule type" value="Genomic_DNA"/>
</dbReference>
<dbReference type="InterPro" id="IPR036280">
    <property type="entry name" value="Multihaem_cyt_sf"/>
</dbReference>
<dbReference type="Proteomes" id="UP000011131">
    <property type="component" value="Chromosome"/>
</dbReference>
<protein>
    <submittedName>
        <fullName evidence="1">Lipoprotein</fullName>
    </submittedName>
</protein>
<evidence type="ECO:0000313" key="1">
    <source>
        <dbReference type="EMBL" id="AGC46567.1"/>
    </source>
</evidence>
<accession>L7UG60</accession>
<name>L7UG60_MYXSD</name>
<reference evidence="1 2" key="1">
    <citation type="journal article" date="2013" name="Genome Announc.">
        <title>Complete genome sequence of Myxococcus stipitatus strain DSM 14675, a fruiting myxobacterium.</title>
        <authorList>
            <person name="Huntley S."/>
            <person name="Kneip S."/>
            <person name="Treuner-Lange A."/>
            <person name="Sogaard-Andersen L."/>
        </authorList>
    </citation>
    <scope>NUCLEOTIDE SEQUENCE [LARGE SCALE GENOMIC DNA]</scope>
    <source>
        <strain evidence="2">DSM 14675 / JCM 12634 / Mx s8</strain>
    </source>
</reference>
<sequence length="217" mass="23526">MKPSLPVMAAVVILASAGGCRRQPEAEAAQGESLPRVDAHELRSLDMFQRIEDPAQRSRALFLETSRVYFHPRCSNCHPDGDSPFQETGMTLHNPPVTRGPEDKGVVGMTCEGCHQDRNVALARVPGAPNWHLAPRSMAWTGKSPRALCEQLKDPARNGGKTLEQLVEHNKHDALVAWGWAPGSGREPAPGTQARFGELVAAWVATGAECPSEEARP</sequence>
<gene>
    <name evidence="1" type="ordered locus">MYSTI_05287</name>
</gene>
<evidence type="ECO:0000313" key="2">
    <source>
        <dbReference type="Proteomes" id="UP000011131"/>
    </source>
</evidence>
<keyword evidence="1" id="KW-0449">Lipoprotein</keyword>
<dbReference type="HOGENOM" id="CLU_097425_1_0_7"/>
<dbReference type="OrthoDB" id="656942at2"/>
<proteinExistence type="predicted"/>